<dbReference type="OrthoDB" id="3564019at2759"/>
<protein>
    <submittedName>
        <fullName evidence="1">Uncharacterized protein</fullName>
    </submittedName>
</protein>
<dbReference type="EMBL" id="KZ613912">
    <property type="protein sequence ID" value="PMD51911.1"/>
    <property type="molecule type" value="Genomic_DNA"/>
</dbReference>
<evidence type="ECO:0000313" key="2">
    <source>
        <dbReference type="Proteomes" id="UP000235371"/>
    </source>
</evidence>
<dbReference type="GeneID" id="36589897"/>
<dbReference type="Proteomes" id="UP000235371">
    <property type="component" value="Unassembled WGS sequence"/>
</dbReference>
<organism evidence="1 2">
    <name type="scientific">Hyaloscypha bicolor E</name>
    <dbReference type="NCBI Taxonomy" id="1095630"/>
    <lineage>
        <taxon>Eukaryota</taxon>
        <taxon>Fungi</taxon>
        <taxon>Dikarya</taxon>
        <taxon>Ascomycota</taxon>
        <taxon>Pezizomycotina</taxon>
        <taxon>Leotiomycetes</taxon>
        <taxon>Helotiales</taxon>
        <taxon>Hyaloscyphaceae</taxon>
        <taxon>Hyaloscypha</taxon>
        <taxon>Hyaloscypha bicolor</taxon>
    </lineage>
</organism>
<dbReference type="InParanoid" id="A0A2J6SMB2"/>
<name>A0A2J6SMB2_9HELO</name>
<gene>
    <name evidence="1" type="ORF">K444DRAFT_621038</name>
</gene>
<dbReference type="RefSeq" id="XP_024728815.1">
    <property type="nucleotide sequence ID" value="XM_024881820.1"/>
</dbReference>
<dbReference type="AlphaFoldDB" id="A0A2J6SMB2"/>
<keyword evidence="2" id="KW-1185">Reference proteome</keyword>
<accession>A0A2J6SMB2</accession>
<evidence type="ECO:0000313" key="1">
    <source>
        <dbReference type="EMBL" id="PMD51911.1"/>
    </source>
</evidence>
<reference evidence="1 2" key="1">
    <citation type="submission" date="2016-04" db="EMBL/GenBank/DDBJ databases">
        <title>A degradative enzymes factory behind the ericoid mycorrhizal symbiosis.</title>
        <authorList>
            <consortium name="DOE Joint Genome Institute"/>
            <person name="Martino E."/>
            <person name="Morin E."/>
            <person name="Grelet G."/>
            <person name="Kuo A."/>
            <person name="Kohler A."/>
            <person name="Daghino S."/>
            <person name="Barry K."/>
            <person name="Choi C."/>
            <person name="Cichocki N."/>
            <person name="Clum A."/>
            <person name="Copeland A."/>
            <person name="Hainaut M."/>
            <person name="Haridas S."/>
            <person name="Labutti K."/>
            <person name="Lindquist E."/>
            <person name="Lipzen A."/>
            <person name="Khouja H.-R."/>
            <person name="Murat C."/>
            <person name="Ohm R."/>
            <person name="Olson A."/>
            <person name="Spatafora J."/>
            <person name="Veneault-Fourrey C."/>
            <person name="Henrissat B."/>
            <person name="Grigoriev I."/>
            <person name="Martin F."/>
            <person name="Perotto S."/>
        </authorList>
    </citation>
    <scope>NUCLEOTIDE SEQUENCE [LARGE SCALE GENOMIC DNA]</scope>
    <source>
        <strain evidence="1 2">E</strain>
    </source>
</reference>
<proteinExistence type="predicted"/>
<sequence length="196" mass="22525">MHQRITSVLEPQNGVKDKWCVGTLRFNGARIGLCFDHPEPRTKSYSHVWTETFPQEPTGTTLLDKVLHMGPVELGSTVRFGIKDMIYEHGVQYGFEFIDLNLQVYNQITGEKDHHIIVGVKMPEKMNVSSAFILKQPINMPPLSWYRWQRHVTSETNKLKNLVSNVSNVVSDWYESETAIPEGVTEDEYRKFLGLS</sequence>